<dbReference type="Pfam" id="PF12527">
    <property type="entry name" value="DUF3727"/>
    <property type="match status" value="1"/>
</dbReference>
<accession>A0A836CAA3</accession>
<gene>
    <name evidence="2" type="ORF">JKP88DRAFT_264501</name>
</gene>
<proteinExistence type="predicted"/>
<dbReference type="InterPro" id="IPR022203">
    <property type="entry name" value="DUF3727"/>
</dbReference>
<keyword evidence="3" id="KW-1185">Reference proteome</keyword>
<feature type="signal peptide" evidence="1">
    <location>
        <begin position="1"/>
        <end position="19"/>
    </location>
</feature>
<evidence type="ECO:0000256" key="1">
    <source>
        <dbReference type="SAM" id="SignalP"/>
    </source>
</evidence>
<evidence type="ECO:0000313" key="3">
    <source>
        <dbReference type="Proteomes" id="UP000664859"/>
    </source>
</evidence>
<feature type="chain" id="PRO_5032364502" evidence="1">
    <location>
        <begin position="20"/>
        <end position="244"/>
    </location>
</feature>
<organism evidence="2 3">
    <name type="scientific">Tribonema minus</name>
    <dbReference type="NCBI Taxonomy" id="303371"/>
    <lineage>
        <taxon>Eukaryota</taxon>
        <taxon>Sar</taxon>
        <taxon>Stramenopiles</taxon>
        <taxon>Ochrophyta</taxon>
        <taxon>PX clade</taxon>
        <taxon>Xanthophyceae</taxon>
        <taxon>Tribonematales</taxon>
        <taxon>Tribonemataceae</taxon>
        <taxon>Tribonema</taxon>
    </lineage>
</organism>
<protein>
    <submittedName>
        <fullName evidence="2">Uncharacterized protein</fullName>
    </submittedName>
</protein>
<dbReference type="OrthoDB" id="205691at2759"/>
<keyword evidence="1" id="KW-0732">Signal</keyword>
<dbReference type="Proteomes" id="UP000664859">
    <property type="component" value="Unassembled WGS sequence"/>
</dbReference>
<reference evidence="2" key="1">
    <citation type="submission" date="2021-02" db="EMBL/GenBank/DDBJ databases">
        <title>First Annotated Genome of the Yellow-green Alga Tribonema minus.</title>
        <authorList>
            <person name="Mahan K.M."/>
        </authorList>
    </citation>
    <scope>NUCLEOTIDE SEQUENCE</scope>
    <source>
        <strain evidence="2">UTEX B ZZ1240</strain>
    </source>
</reference>
<name>A0A836CAA3_9STRA</name>
<dbReference type="EMBL" id="JAFCMP010000511">
    <property type="protein sequence ID" value="KAG5178930.1"/>
    <property type="molecule type" value="Genomic_DNA"/>
</dbReference>
<comment type="caution">
    <text evidence="2">The sequence shown here is derived from an EMBL/GenBank/DDBJ whole genome shotgun (WGS) entry which is preliminary data.</text>
</comment>
<evidence type="ECO:0000313" key="2">
    <source>
        <dbReference type="EMBL" id="KAG5178930.1"/>
    </source>
</evidence>
<sequence length="244" mass="26741">MQLRIAAQAIVLLPLAANAFFLAPAPTAARSSQHASIAGARPALCRRQSTALLDSKLIEIPEERLSEVFRFFDPETSTVIDCYAENFAEIDGARYVVGFPVDDAVAIAMEQDGDIMPVPVDDELMDTLFPVLQKDLEEAGAELVLKRTPVTLTLSGLEAYDDEDREDLTGDDEGGDADNEDVELISELDINGEKFLLVKFLDPVLMVAKEVKGKGEVTYELLDADEDERVTALVEEMLTEETSD</sequence>
<dbReference type="AlphaFoldDB" id="A0A836CAA3"/>